<keyword evidence="2" id="KW-0808">Transferase</keyword>
<dbReference type="SUPFAM" id="SSF53335">
    <property type="entry name" value="S-adenosyl-L-methionine-dependent methyltransferases"/>
    <property type="match status" value="1"/>
</dbReference>
<dbReference type="Pfam" id="PF13649">
    <property type="entry name" value="Methyltransf_25"/>
    <property type="match status" value="1"/>
</dbReference>
<name>A0A3G2L341_9FLAO</name>
<proteinExistence type="predicted"/>
<dbReference type="GO" id="GO:0008168">
    <property type="term" value="F:methyltransferase activity"/>
    <property type="evidence" value="ECO:0007669"/>
    <property type="project" value="UniProtKB-KW"/>
</dbReference>
<dbReference type="Gene3D" id="3.40.50.150">
    <property type="entry name" value="Vaccinia Virus protein VP39"/>
    <property type="match status" value="1"/>
</dbReference>
<evidence type="ECO:0000313" key="2">
    <source>
        <dbReference type="EMBL" id="AYN66672.1"/>
    </source>
</evidence>
<evidence type="ECO:0000259" key="1">
    <source>
        <dbReference type="Pfam" id="PF13649"/>
    </source>
</evidence>
<dbReference type="AlphaFoldDB" id="A0A3G2L341"/>
<dbReference type="InterPro" id="IPR029063">
    <property type="entry name" value="SAM-dependent_MTases_sf"/>
</dbReference>
<dbReference type="InterPro" id="IPR041698">
    <property type="entry name" value="Methyltransf_25"/>
</dbReference>
<keyword evidence="2" id="KW-0489">Methyltransferase</keyword>
<keyword evidence="3" id="KW-1185">Reference proteome</keyword>
<organism evidence="2 3">
    <name type="scientific">Euzebyella marina</name>
    <dbReference type="NCBI Taxonomy" id="1761453"/>
    <lineage>
        <taxon>Bacteria</taxon>
        <taxon>Pseudomonadati</taxon>
        <taxon>Bacteroidota</taxon>
        <taxon>Flavobacteriia</taxon>
        <taxon>Flavobacteriales</taxon>
        <taxon>Flavobacteriaceae</taxon>
        <taxon>Euzebyella</taxon>
    </lineage>
</organism>
<dbReference type="RefSeq" id="WP_121847724.1">
    <property type="nucleotide sequence ID" value="NZ_CP032050.1"/>
</dbReference>
<dbReference type="Proteomes" id="UP000276309">
    <property type="component" value="Chromosome"/>
</dbReference>
<accession>A0A3G2L341</accession>
<dbReference type="KEGG" id="emar:D1013_04375"/>
<gene>
    <name evidence="2" type="ORF">D1013_04375</name>
</gene>
<protein>
    <submittedName>
        <fullName evidence="2">Class I SAM-dependent methyltransferase</fullName>
    </submittedName>
</protein>
<dbReference type="EMBL" id="CP032050">
    <property type="protein sequence ID" value="AYN66672.1"/>
    <property type="molecule type" value="Genomic_DNA"/>
</dbReference>
<dbReference type="OrthoDB" id="4760357at2"/>
<sequence>MKQSFSLKQTLKLWSGKSLTFLMPERASTISKEGMTIVTNKKWKKIDLLIRAHLLKEAEKKEDFETLARYQKDFWISQGKAFFETTQHRFEDTFIKDCAFIFEHLETELNQHANQDFHLIEIGTGNGRVLEYLSEKFPQIKNLTGIDLSKEQIEINKKKFSTNKKLNFISTDGFNWVMNNAKDCMIFVTSLGVLEYFTQNQLEHVFERISEFRLSFLVISEPKGINHDFNTNQNSEIYGPEHSFSHNYPTLLKKANLKIWHESYKKLESDDFLFCFIGAKSKL</sequence>
<reference evidence="2 3" key="1">
    <citation type="submission" date="2018-08" db="EMBL/GenBank/DDBJ databases">
        <title>The reduced genetic potential of extracellular carbohydrate catabolism in Euzebyella marina RN62, a Flavobacteriia bacterium isolated from the hadal water.</title>
        <authorList>
            <person name="Xue C."/>
        </authorList>
    </citation>
    <scope>NUCLEOTIDE SEQUENCE [LARGE SCALE GENOMIC DNA]</scope>
    <source>
        <strain evidence="2 3">RN62</strain>
    </source>
</reference>
<evidence type="ECO:0000313" key="3">
    <source>
        <dbReference type="Proteomes" id="UP000276309"/>
    </source>
</evidence>
<dbReference type="GO" id="GO:0032259">
    <property type="term" value="P:methylation"/>
    <property type="evidence" value="ECO:0007669"/>
    <property type="project" value="UniProtKB-KW"/>
</dbReference>
<feature type="domain" description="Methyltransferase" evidence="1">
    <location>
        <begin position="120"/>
        <end position="210"/>
    </location>
</feature>